<evidence type="ECO:0000313" key="1">
    <source>
        <dbReference type="Proteomes" id="UP001652660"/>
    </source>
</evidence>
<dbReference type="PANTHER" id="PTHR48475:SF2">
    <property type="entry name" value="RIBONUCLEASE H"/>
    <property type="match status" value="1"/>
</dbReference>
<dbReference type="Gene3D" id="3.30.420.10">
    <property type="entry name" value="Ribonuclease H-like superfamily/Ribonuclease H"/>
    <property type="match status" value="1"/>
</dbReference>
<sequence>MRLDQIGTSWLDELPSVLWFYRTTPRTATQETPFSLTYGSEAVVPAKFLTSSPRIAAYAVEANEEERRTDLDFSEEKSDAAAARMVLYKNILTSYYNSRVKNFRFIPRDLVLRKNSVSRVEPQNKLSPNWEGPYRVVEISQNGYCKLAYRDTVLVPRTWHAQNLKLYFS</sequence>
<evidence type="ECO:0000313" key="2">
    <source>
        <dbReference type="RefSeq" id="XP_071939909.1"/>
    </source>
</evidence>
<dbReference type="RefSeq" id="XP_071939909.1">
    <property type="nucleotide sequence ID" value="XM_072083808.1"/>
</dbReference>
<dbReference type="GeneID" id="140038448"/>
<reference evidence="1" key="1">
    <citation type="journal article" date="2025" name="Foods">
        <title>Unveiling the Microbial Signatures of Arabica Coffee Cherries: Insights into Ripeness Specific Diversity, Functional Traits, and Implications for Quality and Safety.</title>
        <authorList>
            <consortium name="RefSeq"/>
            <person name="Tenea G.N."/>
            <person name="Cifuentes V."/>
            <person name="Reyes P."/>
            <person name="Cevallos-Vallejos M."/>
        </authorList>
    </citation>
    <scope>NUCLEOTIDE SEQUENCE [LARGE SCALE GENOMIC DNA]</scope>
</reference>
<dbReference type="InterPro" id="IPR036397">
    <property type="entry name" value="RNaseH_sf"/>
</dbReference>
<dbReference type="Proteomes" id="UP001652660">
    <property type="component" value="Chromosome 1c"/>
</dbReference>
<name>A0ABM4X7C9_COFAR</name>
<protein>
    <submittedName>
        <fullName evidence="2">Uncharacterized protein</fullName>
    </submittedName>
</protein>
<dbReference type="PANTHER" id="PTHR48475">
    <property type="entry name" value="RIBONUCLEASE H"/>
    <property type="match status" value="1"/>
</dbReference>
<reference evidence="2" key="2">
    <citation type="submission" date="2025-08" db="UniProtKB">
        <authorList>
            <consortium name="RefSeq"/>
        </authorList>
    </citation>
    <scope>IDENTIFICATION</scope>
    <source>
        <tissue evidence="2">Leaves</tissue>
    </source>
</reference>
<gene>
    <name evidence="2" type="primary">LOC140038448</name>
</gene>
<proteinExistence type="predicted"/>
<keyword evidence="1" id="KW-1185">Reference proteome</keyword>
<organism evidence="1 2">
    <name type="scientific">Coffea arabica</name>
    <name type="common">Arabian coffee</name>
    <dbReference type="NCBI Taxonomy" id="13443"/>
    <lineage>
        <taxon>Eukaryota</taxon>
        <taxon>Viridiplantae</taxon>
        <taxon>Streptophyta</taxon>
        <taxon>Embryophyta</taxon>
        <taxon>Tracheophyta</taxon>
        <taxon>Spermatophyta</taxon>
        <taxon>Magnoliopsida</taxon>
        <taxon>eudicotyledons</taxon>
        <taxon>Gunneridae</taxon>
        <taxon>Pentapetalae</taxon>
        <taxon>asterids</taxon>
        <taxon>lamiids</taxon>
        <taxon>Gentianales</taxon>
        <taxon>Rubiaceae</taxon>
        <taxon>Ixoroideae</taxon>
        <taxon>Gardenieae complex</taxon>
        <taxon>Bertiereae - Coffeeae clade</taxon>
        <taxon>Coffeeae</taxon>
        <taxon>Coffea</taxon>
    </lineage>
</organism>
<accession>A0ABM4X7C9</accession>